<dbReference type="Pfam" id="PF00266">
    <property type="entry name" value="Aminotran_5"/>
    <property type="match status" value="1"/>
</dbReference>
<dbReference type="Gene3D" id="1.10.260.50">
    <property type="match status" value="1"/>
</dbReference>
<keyword evidence="5" id="KW-0808">Transferase</keyword>
<evidence type="ECO:0000256" key="4">
    <source>
        <dbReference type="ARBA" id="ARBA00013558"/>
    </source>
</evidence>
<accession>A0ABV3STS6</accession>
<keyword evidence="6" id="KW-0479">Metal-binding</keyword>
<dbReference type="Gene3D" id="3.90.1150.10">
    <property type="entry name" value="Aspartate Aminotransferase, domain 1"/>
    <property type="match status" value="1"/>
</dbReference>
<protein>
    <recommendedName>
        <fullName evidence="4">Cysteine desulfurase</fullName>
    </recommendedName>
</protein>
<evidence type="ECO:0000256" key="8">
    <source>
        <dbReference type="ARBA" id="ARBA00023004"/>
    </source>
</evidence>
<dbReference type="PIRSF" id="PIRSF005572">
    <property type="entry name" value="NifS"/>
    <property type="match status" value="1"/>
</dbReference>
<dbReference type="InterPro" id="IPR015424">
    <property type="entry name" value="PyrdxlP-dep_Trfase"/>
</dbReference>
<evidence type="ECO:0000313" key="13">
    <source>
        <dbReference type="Proteomes" id="UP001556692"/>
    </source>
</evidence>
<name>A0ABV3STS6_9HYPH</name>
<evidence type="ECO:0000256" key="10">
    <source>
        <dbReference type="ARBA" id="ARBA00050776"/>
    </source>
</evidence>
<evidence type="ECO:0000256" key="3">
    <source>
        <dbReference type="ARBA" id="ARBA00006490"/>
    </source>
</evidence>
<dbReference type="InterPro" id="IPR015421">
    <property type="entry name" value="PyrdxlP-dep_Trfase_major"/>
</dbReference>
<dbReference type="InterPro" id="IPR015422">
    <property type="entry name" value="PyrdxlP-dep_Trfase_small"/>
</dbReference>
<comment type="caution">
    <text evidence="12">The sequence shown here is derived from an EMBL/GenBank/DDBJ whole genome shotgun (WGS) entry which is preliminary data.</text>
</comment>
<comment type="cofactor">
    <cofactor evidence="1">
        <name>pyridoxal 5'-phosphate</name>
        <dbReference type="ChEBI" id="CHEBI:597326"/>
    </cofactor>
</comment>
<dbReference type="SUPFAM" id="SSF53383">
    <property type="entry name" value="PLP-dependent transferases"/>
    <property type="match status" value="1"/>
</dbReference>
<keyword evidence="7" id="KW-0663">Pyridoxal phosphate</keyword>
<evidence type="ECO:0000256" key="7">
    <source>
        <dbReference type="ARBA" id="ARBA00022898"/>
    </source>
</evidence>
<evidence type="ECO:0000259" key="11">
    <source>
        <dbReference type="Pfam" id="PF00266"/>
    </source>
</evidence>
<dbReference type="InterPro" id="IPR000192">
    <property type="entry name" value="Aminotrans_V_dom"/>
</dbReference>
<evidence type="ECO:0000256" key="5">
    <source>
        <dbReference type="ARBA" id="ARBA00022679"/>
    </source>
</evidence>
<dbReference type="Proteomes" id="UP001556692">
    <property type="component" value="Unassembled WGS sequence"/>
</dbReference>
<keyword evidence="13" id="KW-1185">Reference proteome</keyword>
<reference evidence="12 13" key="1">
    <citation type="submission" date="2024-05" db="EMBL/GenBank/DDBJ databases">
        <authorList>
            <person name="Jiang F."/>
        </authorList>
    </citation>
    <scope>NUCLEOTIDE SEQUENCE [LARGE SCALE GENOMIC DNA]</scope>
    <source>
        <strain evidence="12 13">LZ166</strain>
    </source>
</reference>
<dbReference type="PANTHER" id="PTHR11601:SF34">
    <property type="entry name" value="CYSTEINE DESULFURASE"/>
    <property type="match status" value="1"/>
</dbReference>
<gene>
    <name evidence="12" type="ORF">ABGN05_29185</name>
</gene>
<keyword evidence="8" id="KW-0408">Iron</keyword>
<dbReference type="PANTHER" id="PTHR11601">
    <property type="entry name" value="CYSTEINE DESULFURYLASE FAMILY MEMBER"/>
    <property type="match status" value="1"/>
</dbReference>
<evidence type="ECO:0000256" key="2">
    <source>
        <dbReference type="ARBA" id="ARBA00003120"/>
    </source>
</evidence>
<evidence type="ECO:0000313" key="12">
    <source>
        <dbReference type="EMBL" id="MEX0409720.1"/>
    </source>
</evidence>
<keyword evidence="9" id="KW-0411">Iron-sulfur</keyword>
<proteinExistence type="inferred from homology"/>
<comment type="similarity">
    <text evidence="3">Belongs to the class-V pyridoxal-phosphate-dependent aminotransferase family. NifS/IscS subfamily.</text>
</comment>
<comment type="catalytic activity">
    <reaction evidence="10">
        <text>(sulfur carrier)-H + L-cysteine = (sulfur carrier)-SH + L-alanine</text>
        <dbReference type="Rhea" id="RHEA:43892"/>
        <dbReference type="Rhea" id="RHEA-COMP:14737"/>
        <dbReference type="Rhea" id="RHEA-COMP:14739"/>
        <dbReference type="ChEBI" id="CHEBI:29917"/>
        <dbReference type="ChEBI" id="CHEBI:35235"/>
        <dbReference type="ChEBI" id="CHEBI:57972"/>
        <dbReference type="ChEBI" id="CHEBI:64428"/>
        <dbReference type="EC" id="2.8.1.7"/>
    </reaction>
</comment>
<dbReference type="EMBL" id="JBDPGJ010000011">
    <property type="protein sequence ID" value="MEX0409720.1"/>
    <property type="molecule type" value="Genomic_DNA"/>
</dbReference>
<organism evidence="12 13">
    <name type="scientific">Aquibium pacificus</name>
    <dbReference type="NCBI Taxonomy" id="3153579"/>
    <lineage>
        <taxon>Bacteria</taxon>
        <taxon>Pseudomonadati</taxon>
        <taxon>Pseudomonadota</taxon>
        <taxon>Alphaproteobacteria</taxon>
        <taxon>Hyphomicrobiales</taxon>
        <taxon>Phyllobacteriaceae</taxon>
        <taxon>Aquibium</taxon>
    </lineage>
</organism>
<dbReference type="Gene3D" id="3.40.640.10">
    <property type="entry name" value="Type I PLP-dependent aspartate aminotransferase-like (Major domain)"/>
    <property type="match status" value="1"/>
</dbReference>
<dbReference type="RefSeq" id="WP_367957577.1">
    <property type="nucleotide sequence ID" value="NZ_JBDPGJ010000011.1"/>
</dbReference>
<evidence type="ECO:0000256" key="6">
    <source>
        <dbReference type="ARBA" id="ARBA00022723"/>
    </source>
</evidence>
<evidence type="ECO:0000256" key="9">
    <source>
        <dbReference type="ARBA" id="ARBA00023014"/>
    </source>
</evidence>
<comment type="function">
    <text evidence="2">Catalyzes the removal of elemental sulfur atoms from cysteine to produce alanine. Seems to participate in the biosynthesis of the nitrogenase metalloclusters by providing the inorganic sulfur required for the Fe-S core formation.</text>
</comment>
<dbReference type="InterPro" id="IPR016454">
    <property type="entry name" value="Cysteine_dSase"/>
</dbReference>
<feature type="domain" description="Aminotransferase class V" evidence="11">
    <location>
        <begin position="7"/>
        <end position="369"/>
    </location>
</feature>
<sequence>MARERAYLDYNASAPLAASARASMLAAMDLPGNPSSVHTEGRTARRVVEKARREVAALVNANEEHVVFTSGATEAASMLLTPHWRMGRGPLRVARLLVAASDHPCILGGGSFAPEDVTVLPVLGNGLLDLDALEAALAGHDRASGLAMVAVHVANNETGVIQPVAEIGRIAKAAGALTVFDAVQAAGRTKLDIPDGWADFLILSSHKIGGPKGAGAIVFSSDLLMPRPLVSGGGQEKGHRAGTENVAAIAGFGAAALEAAENLRSMHEIGRKRDAIEAAVLEIAPGATIFGSAAPRLPNTVFFGLPGMKAETAQIAFDLAGISLSAGSACSSGKVGPSHVLRAMGYGENASALRVSIGISTTDREVEAFREALAAIVARQFGASRAA</sequence>
<evidence type="ECO:0000256" key="1">
    <source>
        <dbReference type="ARBA" id="ARBA00001933"/>
    </source>
</evidence>